<reference evidence="1" key="1">
    <citation type="submission" date="2021-01" db="EMBL/GenBank/DDBJ databases">
        <authorList>
            <person name="Corre E."/>
            <person name="Pelletier E."/>
            <person name="Niang G."/>
            <person name="Scheremetjew M."/>
            <person name="Finn R."/>
            <person name="Kale V."/>
            <person name="Holt S."/>
            <person name="Cochrane G."/>
            <person name="Meng A."/>
            <person name="Brown T."/>
            <person name="Cohen L."/>
        </authorList>
    </citation>
    <scope>NUCLEOTIDE SEQUENCE</scope>
    <source>
        <strain evidence="1">UTEX LB 985</strain>
    </source>
</reference>
<proteinExistence type="predicted"/>
<dbReference type="AlphaFoldDB" id="A0A7S2HTW4"/>
<dbReference type="EMBL" id="HBGU01053182">
    <property type="protein sequence ID" value="CAD9500365.1"/>
    <property type="molecule type" value="Transcribed_RNA"/>
</dbReference>
<accession>A0A7S2HTW4</accession>
<protein>
    <submittedName>
        <fullName evidence="1">Uncharacterized protein</fullName>
    </submittedName>
</protein>
<sequence>MAALLPALLVTLRESGWQPDVIVAGSRGGRVLKPLIMQPGMLPPFVRLFYLNAFQGAEAVPRPAPPGGWSYPLLLVSGHDAAEPLESSAYDKEHTPSKLAAYQKLWAEGCFLNYQHSGMNHHHDIDLHAERRLLRYMEELMSI</sequence>
<name>A0A7S2HTW4_9EUKA</name>
<evidence type="ECO:0000313" key="1">
    <source>
        <dbReference type="EMBL" id="CAD9500365.1"/>
    </source>
</evidence>
<gene>
    <name evidence="1" type="ORF">CBRE1094_LOCUS29052</name>
</gene>
<organism evidence="1">
    <name type="scientific">Haptolina brevifila</name>
    <dbReference type="NCBI Taxonomy" id="156173"/>
    <lineage>
        <taxon>Eukaryota</taxon>
        <taxon>Haptista</taxon>
        <taxon>Haptophyta</taxon>
        <taxon>Prymnesiophyceae</taxon>
        <taxon>Prymnesiales</taxon>
        <taxon>Prymnesiaceae</taxon>
        <taxon>Haptolina</taxon>
    </lineage>
</organism>